<dbReference type="Proteomes" id="UP001305779">
    <property type="component" value="Unassembled WGS sequence"/>
</dbReference>
<evidence type="ECO:0000256" key="8">
    <source>
        <dbReference type="SAM" id="Phobius"/>
    </source>
</evidence>
<comment type="caution">
    <text evidence="10">The sequence shown here is derived from an EMBL/GenBank/DDBJ whole genome shotgun (WGS) entry which is preliminary data.</text>
</comment>
<keyword evidence="11" id="KW-1185">Reference proteome</keyword>
<comment type="similarity">
    <text evidence="2 7">Belongs to the major facilitator superfamily. Sugar transporter (TC 2.A.1.1) family.</text>
</comment>
<evidence type="ECO:0000256" key="4">
    <source>
        <dbReference type="ARBA" id="ARBA00022692"/>
    </source>
</evidence>
<evidence type="ECO:0000259" key="9">
    <source>
        <dbReference type="PROSITE" id="PS50850"/>
    </source>
</evidence>
<feature type="transmembrane region" description="Helical" evidence="8">
    <location>
        <begin position="412"/>
        <end position="434"/>
    </location>
</feature>
<evidence type="ECO:0000313" key="11">
    <source>
        <dbReference type="Proteomes" id="UP001305779"/>
    </source>
</evidence>
<comment type="subcellular location">
    <subcellularLocation>
        <location evidence="1">Membrane</location>
        <topology evidence="1">Multi-pass membrane protein</topology>
    </subcellularLocation>
</comment>
<dbReference type="Pfam" id="PF00083">
    <property type="entry name" value="Sugar_tr"/>
    <property type="match status" value="1"/>
</dbReference>
<protein>
    <recommendedName>
        <fullName evidence="9">Major facilitator superfamily (MFS) profile domain-containing protein</fullName>
    </recommendedName>
</protein>
<feature type="transmembrane region" description="Helical" evidence="8">
    <location>
        <begin position="190"/>
        <end position="213"/>
    </location>
</feature>
<feature type="transmembrane region" description="Helical" evidence="8">
    <location>
        <begin position="103"/>
        <end position="128"/>
    </location>
</feature>
<dbReference type="InterPro" id="IPR005829">
    <property type="entry name" value="Sugar_transporter_CS"/>
</dbReference>
<feature type="transmembrane region" description="Helical" evidence="8">
    <location>
        <begin position="343"/>
        <end position="366"/>
    </location>
</feature>
<dbReference type="InterPro" id="IPR005828">
    <property type="entry name" value="MFS_sugar_transport-like"/>
</dbReference>
<evidence type="ECO:0000256" key="6">
    <source>
        <dbReference type="ARBA" id="ARBA00023136"/>
    </source>
</evidence>
<dbReference type="PROSITE" id="PS50850">
    <property type="entry name" value="MFS"/>
    <property type="match status" value="1"/>
</dbReference>
<evidence type="ECO:0000313" key="10">
    <source>
        <dbReference type="EMBL" id="KAK4496593.1"/>
    </source>
</evidence>
<keyword evidence="4 8" id="KW-0812">Transmembrane</keyword>
<dbReference type="PANTHER" id="PTHR48022:SF77">
    <property type="entry name" value="MAJOR FACILITATOR SUPERFAMILY (MFS) PROFILE DOMAIN-CONTAINING PROTEIN"/>
    <property type="match status" value="1"/>
</dbReference>
<evidence type="ECO:0000256" key="3">
    <source>
        <dbReference type="ARBA" id="ARBA00022448"/>
    </source>
</evidence>
<reference evidence="10 11" key="1">
    <citation type="journal article" date="2023" name="G3 (Bethesda)">
        <title>A chromosome-level genome assembly of Zasmidium syzygii isolated from banana leaves.</title>
        <authorList>
            <person name="van Westerhoven A.C."/>
            <person name="Mehrabi R."/>
            <person name="Talebi R."/>
            <person name="Steentjes M.B.F."/>
            <person name="Corcolon B."/>
            <person name="Chong P.A."/>
            <person name="Kema G.H.J."/>
            <person name="Seidl M.F."/>
        </authorList>
    </citation>
    <scope>NUCLEOTIDE SEQUENCE [LARGE SCALE GENOMIC DNA]</scope>
    <source>
        <strain evidence="10 11">P124</strain>
    </source>
</reference>
<dbReference type="InterPro" id="IPR036259">
    <property type="entry name" value="MFS_trans_sf"/>
</dbReference>
<evidence type="ECO:0000256" key="7">
    <source>
        <dbReference type="RuleBase" id="RU003346"/>
    </source>
</evidence>
<dbReference type="InterPro" id="IPR003663">
    <property type="entry name" value="Sugar/inositol_transpt"/>
</dbReference>
<keyword evidence="6 8" id="KW-0472">Membrane</keyword>
<feature type="transmembrane region" description="Helical" evidence="8">
    <location>
        <begin position="446"/>
        <end position="465"/>
    </location>
</feature>
<dbReference type="PANTHER" id="PTHR48022">
    <property type="entry name" value="PLASTIDIC GLUCOSE TRANSPORTER 4"/>
    <property type="match status" value="1"/>
</dbReference>
<accession>A0ABR0E584</accession>
<feature type="domain" description="Major facilitator superfamily (MFS) profile" evidence="9">
    <location>
        <begin position="24"/>
        <end position="469"/>
    </location>
</feature>
<evidence type="ECO:0000256" key="1">
    <source>
        <dbReference type="ARBA" id="ARBA00004141"/>
    </source>
</evidence>
<keyword evidence="5 8" id="KW-1133">Transmembrane helix</keyword>
<dbReference type="EMBL" id="JAXOVC010000010">
    <property type="protein sequence ID" value="KAK4496593.1"/>
    <property type="molecule type" value="Genomic_DNA"/>
</dbReference>
<dbReference type="SUPFAM" id="SSF103473">
    <property type="entry name" value="MFS general substrate transporter"/>
    <property type="match status" value="1"/>
</dbReference>
<proteinExistence type="inferred from homology"/>
<dbReference type="InterPro" id="IPR020846">
    <property type="entry name" value="MFS_dom"/>
</dbReference>
<dbReference type="InterPro" id="IPR050360">
    <property type="entry name" value="MFS_Sugar_Transporters"/>
</dbReference>
<sequence length="540" mass="59108">MVLQWIRNTKNEFGRDLTWPLVLTCGYASLGGMSYGLDLNYWSGFLGMPQFQRDFGTYSPSTDTYTIPTTWQSIASGTPTAAIACGTLVAGYIGNRWGRIRSFWIAAMVAIVGILIQASAIGSFWQVLVGRIVNGGSMGVICNIVPIYLGEVAPAKWRGSFVNMYQFVLLLGGLVAVSVNFAMNQRTDQWAYRVVLILQFVIPVLMIIGGFILPESPRWLIAQGREQQAVRVLKYLRKGTPDAVIEKEVQLIGASVEEQKLLHNDTSYLDCFRGPNRRRTLIALGVQCLQPAQGNSYMTTYSIVLFQAIGIADEYKMLIYLYFVNMMADGCAFIIADKVGRRPLMFVSSILVAASLFTVGGLTGYADNDDPAVQKGTLAAIFMWFFIDSIGWAGCVWITCAEAPTTALRERTMTIATFSGFVVNLLIQYISPYLQNAGYANLQGKIGFVWGSFAVAAAGWVAVYLPEMSGRSLEELDELFEKGVSVWRFRGYRTEGIGAEVTALEGGAGVVGEGKVLVGVEVQAVGEEVDEEVAGKKVDV</sequence>
<dbReference type="Gene3D" id="1.20.1250.20">
    <property type="entry name" value="MFS general substrate transporter like domains"/>
    <property type="match status" value="1"/>
</dbReference>
<keyword evidence="3 7" id="KW-0813">Transport</keyword>
<dbReference type="PROSITE" id="PS00216">
    <property type="entry name" value="SUGAR_TRANSPORT_1"/>
    <property type="match status" value="1"/>
</dbReference>
<dbReference type="NCBIfam" id="TIGR00879">
    <property type="entry name" value="SP"/>
    <property type="match status" value="1"/>
</dbReference>
<evidence type="ECO:0000256" key="5">
    <source>
        <dbReference type="ARBA" id="ARBA00022989"/>
    </source>
</evidence>
<evidence type="ECO:0000256" key="2">
    <source>
        <dbReference type="ARBA" id="ARBA00010992"/>
    </source>
</evidence>
<gene>
    <name evidence="10" type="ORF">PRZ48_012573</name>
</gene>
<feature type="transmembrane region" description="Helical" evidence="8">
    <location>
        <begin position="164"/>
        <end position="183"/>
    </location>
</feature>
<feature type="transmembrane region" description="Helical" evidence="8">
    <location>
        <begin position="378"/>
        <end position="400"/>
    </location>
</feature>
<organism evidence="10 11">
    <name type="scientific">Zasmidium cellare</name>
    <name type="common">Wine cellar mold</name>
    <name type="synonym">Racodium cellare</name>
    <dbReference type="NCBI Taxonomy" id="395010"/>
    <lineage>
        <taxon>Eukaryota</taxon>
        <taxon>Fungi</taxon>
        <taxon>Dikarya</taxon>
        <taxon>Ascomycota</taxon>
        <taxon>Pezizomycotina</taxon>
        <taxon>Dothideomycetes</taxon>
        <taxon>Dothideomycetidae</taxon>
        <taxon>Mycosphaerellales</taxon>
        <taxon>Mycosphaerellaceae</taxon>
        <taxon>Zasmidium</taxon>
    </lineage>
</organism>
<name>A0ABR0E584_ZASCE</name>